<feature type="region of interest" description="Disordered" evidence="4">
    <location>
        <begin position="184"/>
        <end position="358"/>
    </location>
</feature>
<dbReference type="SUPFAM" id="SSF48403">
    <property type="entry name" value="Ankyrin repeat"/>
    <property type="match status" value="1"/>
</dbReference>
<feature type="compositionally biased region" description="Basic and acidic residues" evidence="4">
    <location>
        <begin position="278"/>
        <end position="290"/>
    </location>
</feature>
<feature type="repeat" description="ANK" evidence="3">
    <location>
        <begin position="700"/>
        <end position="732"/>
    </location>
</feature>
<feature type="compositionally biased region" description="Basic and acidic residues" evidence="4">
    <location>
        <begin position="31"/>
        <end position="63"/>
    </location>
</feature>
<gene>
    <name evidence="5" type="ORF">B7P43_G13888</name>
</gene>
<dbReference type="OrthoDB" id="194358at2759"/>
<feature type="repeat" description="ANK" evidence="3">
    <location>
        <begin position="766"/>
        <end position="798"/>
    </location>
</feature>
<feature type="compositionally biased region" description="Basic and acidic residues" evidence="4">
    <location>
        <begin position="127"/>
        <end position="168"/>
    </location>
</feature>
<dbReference type="PROSITE" id="PS50297">
    <property type="entry name" value="ANK_REP_REGION"/>
    <property type="match status" value="7"/>
</dbReference>
<protein>
    <submittedName>
        <fullName evidence="5">Uncharacterized protein</fullName>
    </submittedName>
</protein>
<feature type="compositionally biased region" description="Basic and acidic residues" evidence="4">
    <location>
        <begin position="314"/>
        <end position="336"/>
    </location>
</feature>
<dbReference type="STRING" id="105785.A0A2J7Q9F4"/>
<evidence type="ECO:0000256" key="1">
    <source>
        <dbReference type="ARBA" id="ARBA00022737"/>
    </source>
</evidence>
<feature type="compositionally biased region" description="Basic and acidic residues" evidence="4">
    <location>
        <begin position="76"/>
        <end position="86"/>
    </location>
</feature>
<dbReference type="SMART" id="SM00248">
    <property type="entry name" value="ANK"/>
    <property type="match status" value="10"/>
</dbReference>
<feature type="repeat" description="ANK" evidence="3">
    <location>
        <begin position="964"/>
        <end position="997"/>
    </location>
</feature>
<dbReference type="InterPro" id="IPR036770">
    <property type="entry name" value="Ankyrin_rpt-contain_sf"/>
</dbReference>
<feature type="repeat" description="ANK" evidence="3">
    <location>
        <begin position="832"/>
        <end position="864"/>
    </location>
</feature>
<dbReference type="EMBL" id="NEVH01016358">
    <property type="protein sequence ID" value="PNF25215.1"/>
    <property type="molecule type" value="Genomic_DNA"/>
</dbReference>
<dbReference type="Gene3D" id="1.25.40.20">
    <property type="entry name" value="Ankyrin repeat-containing domain"/>
    <property type="match status" value="4"/>
</dbReference>
<dbReference type="InParanoid" id="A0A2J7Q9F4"/>
<comment type="caution">
    <text evidence="5">The sequence shown here is derived from an EMBL/GenBank/DDBJ whole genome shotgun (WGS) entry which is preliminary data.</text>
</comment>
<feature type="compositionally biased region" description="Basic and acidic residues" evidence="4">
    <location>
        <begin position="251"/>
        <end position="272"/>
    </location>
</feature>
<feature type="repeat" description="ANK" evidence="3">
    <location>
        <begin position="865"/>
        <end position="897"/>
    </location>
</feature>
<dbReference type="InterPro" id="IPR033635">
    <property type="entry name" value="ANKS1/Caskin"/>
</dbReference>
<feature type="compositionally biased region" description="Basic and acidic residues" evidence="4">
    <location>
        <begin position="225"/>
        <end position="243"/>
    </location>
</feature>
<dbReference type="Pfam" id="PF12796">
    <property type="entry name" value="Ank_2"/>
    <property type="match status" value="3"/>
</dbReference>
<feature type="repeat" description="ANK" evidence="3">
    <location>
        <begin position="733"/>
        <end position="765"/>
    </location>
</feature>
<name>A0A2J7Q9F4_9NEOP</name>
<dbReference type="Proteomes" id="UP000235965">
    <property type="component" value="Unassembled WGS sequence"/>
</dbReference>
<feature type="region of interest" description="Disordered" evidence="4">
    <location>
        <begin position="1"/>
        <end position="168"/>
    </location>
</feature>
<dbReference type="PRINTS" id="PR01415">
    <property type="entry name" value="ANKYRIN"/>
</dbReference>
<keyword evidence="1" id="KW-0677">Repeat</keyword>
<evidence type="ECO:0000256" key="2">
    <source>
        <dbReference type="ARBA" id="ARBA00023043"/>
    </source>
</evidence>
<dbReference type="PANTHER" id="PTHR24174:SF16">
    <property type="entry name" value="CASKIN-2"/>
    <property type="match status" value="1"/>
</dbReference>
<feature type="repeat" description="ANK" evidence="3">
    <location>
        <begin position="799"/>
        <end position="831"/>
    </location>
</feature>
<reference evidence="5 6" key="1">
    <citation type="submission" date="2017-12" db="EMBL/GenBank/DDBJ databases">
        <title>Hemimetabolous genomes reveal molecular basis of termite eusociality.</title>
        <authorList>
            <person name="Harrison M.C."/>
            <person name="Jongepier E."/>
            <person name="Robertson H.M."/>
            <person name="Arning N."/>
            <person name="Bitard-Feildel T."/>
            <person name="Chao H."/>
            <person name="Childers C.P."/>
            <person name="Dinh H."/>
            <person name="Doddapaneni H."/>
            <person name="Dugan S."/>
            <person name="Gowin J."/>
            <person name="Greiner C."/>
            <person name="Han Y."/>
            <person name="Hu H."/>
            <person name="Hughes D.S.T."/>
            <person name="Huylmans A.-K."/>
            <person name="Kemena C."/>
            <person name="Kremer L.P.M."/>
            <person name="Lee S.L."/>
            <person name="Lopez-Ezquerra A."/>
            <person name="Mallet L."/>
            <person name="Monroy-Kuhn J.M."/>
            <person name="Moser A."/>
            <person name="Murali S.C."/>
            <person name="Muzny D.M."/>
            <person name="Otani S."/>
            <person name="Piulachs M.-D."/>
            <person name="Poelchau M."/>
            <person name="Qu J."/>
            <person name="Schaub F."/>
            <person name="Wada-Katsumata A."/>
            <person name="Worley K.C."/>
            <person name="Xie Q."/>
            <person name="Ylla G."/>
            <person name="Poulsen M."/>
            <person name="Gibbs R.A."/>
            <person name="Schal C."/>
            <person name="Richards S."/>
            <person name="Belles X."/>
            <person name="Korb J."/>
            <person name="Bornberg-Bauer E."/>
        </authorList>
    </citation>
    <scope>NUCLEOTIDE SEQUENCE [LARGE SCALE GENOMIC DNA]</scope>
    <source>
        <tissue evidence="5">Whole body</tissue>
    </source>
</reference>
<feature type="compositionally biased region" description="Basic and acidic residues" evidence="4">
    <location>
        <begin position="184"/>
        <end position="218"/>
    </location>
</feature>
<keyword evidence="6" id="KW-1185">Reference proteome</keyword>
<dbReference type="Pfam" id="PF00023">
    <property type="entry name" value="Ank"/>
    <property type="match status" value="1"/>
</dbReference>
<accession>A0A2J7Q9F4</accession>
<evidence type="ECO:0000256" key="3">
    <source>
        <dbReference type="PROSITE-ProRule" id="PRU00023"/>
    </source>
</evidence>
<evidence type="ECO:0000313" key="6">
    <source>
        <dbReference type="Proteomes" id="UP000235965"/>
    </source>
</evidence>
<evidence type="ECO:0000256" key="4">
    <source>
        <dbReference type="SAM" id="MobiDB-lite"/>
    </source>
</evidence>
<dbReference type="AlphaFoldDB" id="A0A2J7Q9F4"/>
<evidence type="ECO:0000313" key="5">
    <source>
        <dbReference type="EMBL" id="PNF25215.1"/>
    </source>
</evidence>
<sequence>ELVQDLAANSENQEHFGQGTTELGEDSVELEAAKEPGTELSERVRLAEGAEDSKRGDEEKGNDYELEAEECNQEGRTAEEIGKQEEAAQSEAGNEGEGIEDVVVSSNAENEDQEVRHVFPQPTDIQVHMEEALLDTSERLERRYSEEADIRDDSRNKTEDSEENEHTCELDECIEEVRFDTSVRPDGRICGKGRQEKEMVKNKKEGGEENSRDCKPDLENLEECTSDHSSRHLCEEAEKQKDVAEDEPQEGDEKGEYETVRTKMEECTEESRFGTSEDAERRNSAERVKGAEVLQLKTEAEEETELGYKSQPAKIDEGTKEVNLDTSEKSGSRLSDETGMEQEALGSKIQEGEMKQPGSELEMSAVKGSFIAVNLDTSKDSGMQLPEETEKRDVTQNAIQETLTLITINIKNKMDVKMPYALRKSVGDCITKLVDASVTELKQTIRALEVKLTEQNHVNYRLKDEIRRLYTELTKTTKKNSSLVEQVKAFQERANSEALMQKVYQNYALDLAEKCYDVSVSAEKGLVERRRKCLAYRNLRNKYELLKSKYKPTVKHGGKCEKTNLLDPESEQEMDELADEAMGQEMALVSQCQKELKDNFKIVFQTPPMVQQFKVEKVKNAEALNRCRMEVLEDIKKSPLSRLKAMEAILTKKKREHDYVWKGVINKQNLSLHETVGGDCPVLTKLLLEYGASPNAEDRKGNTPLHYAARNGNAVVGRALVEAGAHVNVQNSRKMTPLHVALYHKHIYFSLMLLRSQTDVTLLDDSHNTALHLAALLGSAIVVGALIEKGADVNAADLDGDTPIFNAAIGGNEVTGNVLASKGADLSAINNYGSTPLHAAAWEGCTSFCIFLLNQGVPVDPMNSQNVTPLHLAAMENEGDIVQLLITGGARVNCLDEKTDSPLHYAAKFGNVPMMKTLLRAGANVSAVNALRRTPLHLAAAKGHTEACSLLINAKSDVNASDERDRTPLHMVAMYGGSISVAEVLVKKGANVTAVDRNGLTPFDLGYTFKNVEFAAWLEEEIFARDGRREKGSVRKRSRRGKK</sequence>
<proteinExistence type="predicted"/>
<organism evidence="5 6">
    <name type="scientific">Cryptotermes secundus</name>
    <dbReference type="NCBI Taxonomy" id="105785"/>
    <lineage>
        <taxon>Eukaryota</taxon>
        <taxon>Metazoa</taxon>
        <taxon>Ecdysozoa</taxon>
        <taxon>Arthropoda</taxon>
        <taxon>Hexapoda</taxon>
        <taxon>Insecta</taxon>
        <taxon>Pterygota</taxon>
        <taxon>Neoptera</taxon>
        <taxon>Polyneoptera</taxon>
        <taxon>Dictyoptera</taxon>
        <taxon>Blattodea</taxon>
        <taxon>Blattoidea</taxon>
        <taxon>Termitoidae</taxon>
        <taxon>Kalotermitidae</taxon>
        <taxon>Cryptotermitinae</taxon>
        <taxon>Cryptotermes</taxon>
    </lineage>
</organism>
<dbReference type="PANTHER" id="PTHR24174">
    <property type="entry name" value="ANKYRIN REPEAT AND STERILE ALPHA MOTIF DOMAIN-CONTAINING PROTEIN 1"/>
    <property type="match status" value="1"/>
</dbReference>
<feature type="repeat" description="ANK" evidence="3">
    <location>
        <begin position="898"/>
        <end position="930"/>
    </location>
</feature>
<feature type="repeat" description="ANK" evidence="3">
    <location>
        <begin position="931"/>
        <end position="963"/>
    </location>
</feature>
<feature type="non-terminal residue" evidence="5">
    <location>
        <position position="1"/>
    </location>
</feature>
<dbReference type="InterPro" id="IPR002110">
    <property type="entry name" value="Ankyrin_rpt"/>
</dbReference>
<keyword evidence="2 3" id="KW-0040">ANK repeat</keyword>
<dbReference type="PROSITE" id="PS50088">
    <property type="entry name" value="ANK_REPEAT"/>
    <property type="match status" value="9"/>
</dbReference>